<feature type="chain" id="PRO_5014650403" description="SIMPL domain-containing protein" evidence="1">
    <location>
        <begin position="20"/>
        <end position="234"/>
    </location>
</feature>
<dbReference type="Gene3D" id="3.30.110.170">
    <property type="entry name" value="Protein of unknown function (DUF541), domain 1"/>
    <property type="match status" value="1"/>
</dbReference>
<dbReference type="Gene3D" id="3.30.70.2970">
    <property type="entry name" value="Protein of unknown function (DUF541), domain 2"/>
    <property type="match status" value="1"/>
</dbReference>
<dbReference type="GO" id="GO:0006974">
    <property type="term" value="P:DNA damage response"/>
    <property type="evidence" value="ECO:0007669"/>
    <property type="project" value="TreeGrafter"/>
</dbReference>
<dbReference type="PANTHER" id="PTHR34387:SF1">
    <property type="entry name" value="PERIPLASMIC IMMUNOGENIC PROTEIN"/>
    <property type="match status" value="1"/>
</dbReference>
<dbReference type="PANTHER" id="PTHR34387">
    <property type="entry name" value="SLR1258 PROTEIN"/>
    <property type="match status" value="1"/>
</dbReference>
<keyword evidence="1" id="KW-0732">Signal</keyword>
<organism evidence="2 3">
    <name type="scientific">Conservatibacter flavescens</name>
    <dbReference type="NCBI Taxonomy" id="28161"/>
    <lineage>
        <taxon>Bacteria</taxon>
        <taxon>Pseudomonadati</taxon>
        <taxon>Pseudomonadota</taxon>
        <taxon>Gammaproteobacteria</taxon>
        <taxon>Pasteurellales</taxon>
        <taxon>Pasteurellaceae</taxon>
        <taxon>Conservatibacter</taxon>
    </lineage>
</organism>
<evidence type="ECO:0000313" key="3">
    <source>
        <dbReference type="Proteomes" id="UP000229329"/>
    </source>
</evidence>
<feature type="signal peptide" evidence="1">
    <location>
        <begin position="1"/>
        <end position="19"/>
    </location>
</feature>
<dbReference type="EMBL" id="PHHA01000010">
    <property type="protein sequence ID" value="PJG85504.1"/>
    <property type="molecule type" value="Genomic_DNA"/>
</dbReference>
<protein>
    <recommendedName>
        <fullName evidence="4">SIMPL domain-containing protein</fullName>
    </recommendedName>
</protein>
<evidence type="ECO:0008006" key="4">
    <source>
        <dbReference type="Google" id="ProtNLM"/>
    </source>
</evidence>
<name>A0A2M8S301_9PAST</name>
<evidence type="ECO:0000256" key="1">
    <source>
        <dbReference type="SAM" id="SignalP"/>
    </source>
</evidence>
<dbReference type="InterPro" id="IPR007497">
    <property type="entry name" value="SIMPL/DUF541"/>
</dbReference>
<reference evidence="2 3" key="1">
    <citation type="submission" date="2017-11" db="EMBL/GenBank/DDBJ databases">
        <title>Reclassification of Bisgaard taxon 7 as Conservatibacter flavescens gen. nov., sp. nov.</title>
        <authorList>
            <person name="Christensen H."/>
        </authorList>
    </citation>
    <scope>NUCLEOTIDE SEQUENCE [LARGE SCALE GENOMIC DNA]</scope>
    <source>
        <strain evidence="2 3">7_4</strain>
    </source>
</reference>
<gene>
    <name evidence="2" type="ORF">CVP05_05760</name>
</gene>
<evidence type="ECO:0000313" key="2">
    <source>
        <dbReference type="EMBL" id="PJG85504.1"/>
    </source>
</evidence>
<dbReference type="RefSeq" id="WP_100288625.1">
    <property type="nucleotide sequence ID" value="NZ_PHHA01000010.1"/>
</dbReference>
<comment type="caution">
    <text evidence="2">The sequence shown here is derived from an EMBL/GenBank/DDBJ whole genome shotgun (WGS) entry which is preliminary data.</text>
</comment>
<dbReference type="AlphaFoldDB" id="A0A2M8S301"/>
<keyword evidence="3" id="KW-1185">Reference proteome</keyword>
<dbReference type="InterPro" id="IPR052022">
    <property type="entry name" value="26kDa_periplasmic_antigen"/>
</dbReference>
<dbReference type="OrthoDB" id="7062395at2"/>
<dbReference type="Pfam" id="PF04402">
    <property type="entry name" value="SIMPL"/>
    <property type="match status" value="1"/>
</dbReference>
<dbReference type="Proteomes" id="UP000229329">
    <property type="component" value="Unassembled WGS sequence"/>
</dbReference>
<accession>A0A2M8S301</accession>
<proteinExistence type="predicted"/>
<sequence>MKFNRLLLPLFLLPLTASANELPPPQPTNEITFSTEVEKEIVRDLMQVVMYVQEEGTDLHALNQRITKKLNEALALAKSESAVRVETRSRSTQVRYGNNGKQNGWVDRGEIVLESQDSAALSSLMGKIGDKLTIYSVNALLSPQALKNVEDEMLADVLTKFKQKAELIKTNLNAKGYQIIDLNINNTNQQSPYPRMYAAMAESRALEKSSGMELEAGKGTVKLRIDARIRLQDN</sequence>